<dbReference type="EMBL" id="CP037864">
    <property type="protein sequence ID" value="QBM21921.1"/>
    <property type="molecule type" value="Genomic_DNA"/>
</dbReference>
<evidence type="ECO:0000256" key="2">
    <source>
        <dbReference type="ARBA" id="ARBA00022603"/>
    </source>
</evidence>
<dbReference type="GO" id="GO:0032259">
    <property type="term" value="P:methylation"/>
    <property type="evidence" value="ECO:0007669"/>
    <property type="project" value="UniProtKB-KW"/>
</dbReference>
<dbReference type="InterPro" id="IPR029063">
    <property type="entry name" value="SAM-dependent_MTases_sf"/>
</dbReference>
<dbReference type="Gene3D" id="3.40.50.150">
    <property type="entry name" value="Vaccinia Virus protein VP39"/>
    <property type="match status" value="1"/>
</dbReference>
<gene>
    <name evidence="5" type="ORF">E1B03_05555</name>
</gene>
<dbReference type="PANTHER" id="PTHR44942">
    <property type="entry name" value="METHYLTRANSF_11 DOMAIN-CONTAINING PROTEIN"/>
    <property type="match status" value="1"/>
</dbReference>
<evidence type="ECO:0000256" key="1">
    <source>
        <dbReference type="ARBA" id="ARBA00008361"/>
    </source>
</evidence>
<dbReference type="InterPro" id="IPR051052">
    <property type="entry name" value="Diverse_substrate_MTase"/>
</dbReference>
<name>A0A4P6WLN0_9ENTR</name>
<dbReference type="SUPFAM" id="SSF53335">
    <property type="entry name" value="S-adenosyl-L-methionine-dependent methyltransferases"/>
    <property type="match status" value="1"/>
</dbReference>
<dbReference type="KEGG" id="cars:E1B03_05555"/>
<dbReference type="GO" id="GO:0008757">
    <property type="term" value="F:S-adenosylmethionine-dependent methyltransferase activity"/>
    <property type="evidence" value="ECO:0007669"/>
    <property type="project" value="InterPro"/>
</dbReference>
<keyword evidence="2 5" id="KW-0489">Methyltransferase</keyword>
<dbReference type="InterPro" id="IPR013216">
    <property type="entry name" value="Methyltransf_11"/>
</dbReference>
<protein>
    <submittedName>
        <fullName evidence="5">SAM-dependent methyltransferase</fullName>
    </submittedName>
</protein>
<comment type="similarity">
    <text evidence="1">Belongs to the methyltransferase superfamily.</text>
</comment>
<proteinExistence type="inferred from homology"/>
<dbReference type="Proteomes" id="UP000293850">
    <property type="component" value="Chromosome"/>
</dbReference>
<organism evidence="5 6">
    <name type="scientific">Citrobacter arsenatis</name>
    <dbReference type="NCBI Taxonomy" id="2546350"/>
    <lineage>
        <taxon>Bacteria</taxon>
        <taxon>Pseudomonadati</taxon>
        <taxon>Pseudomonadota</taxon>
        <taxon>Gammaproteobacteria</taxon>
        <taxon>Enterobacterales</taxon>
        <taxon>Enterobacteriaceae</taxon>
        <taxon>Citrobacter</taxon>
    </lineage>
</organism>
<dbReference type="SMART" id="SM00828">
    <property type="entry name" value="PKS_MT"/>
    <property type="match status" value="1"/>
</dbReference>
<evidence type="ECO:0000259" key="4">
    <source>
        <dbReference type="SMART" id="SM00828"/>
    </source>
</evidence>
<dbReference type="CDD" id="cd02440">
    <property type="entry name" value="AdoMet_MTases"/>
    <property type="match status" value="1"/>
</dbReference>
<dbReference type="InterPro" id="IPR020803">
    <property type="entry name" value="MeTfrase_dom"/>
</dbReference>
<evidence type="ECO:0000256" key="3">
    <source>
        <dbReference type="ARBA" id="ARBA00022679"/>
    </source>
</evidence>
<feature type="domain" description="Polyketide synthase-like methyltransferase" evidence="4">
    <location>
        <begin position="11"/>
        <end position="255"/>
    </location>
</feature>
<sequence>MTTRSHHDNVEKQFGSQANAYLTSEVHASGRDLQRLGERLSAFPQAHVLDMGCGAGHASFVAAKHVNQVVAYDLSSQMLEVVAEAAKDRGLENIVMRQGYAESLPFEDNEFDVVISRYSAHHWHDVGRALREVKRVLKPGGVLIVMDVMSPGHPVRDIWLQTVEALRDTSHVRNYSSGEWLSLINDANLIADTLLTDRLALEFSSWVARMRTPAALSDAIRMYQQSASAQVKAYFALQEDGSFTSDTIMVEAHKAG</sequence>
<reference evidence="5 6" key="1">
    <citation type="submission" date="2019-03" db="EMBL/GenBank/DDBJ databases">
        <title>Complete genome sequence of an arsenate-respiring bacteria, Citrobacter sp. LY-1.</title>
        <authorList>
            <person name="Wang H."/>
            <person name="Liu Y."/>
            <person name="Li Q."/>
            <person name="Huang J."/>
        </authorList>
    </citation>
    <scope>NUCLEOTIDE SEQUENCE [LARGE SCALE GENOMIC DNA]</scope>
    <source>
        <strain evidence="5 6">LY-1</strain>
    </source>
</reference>
<dbReference type="RefSeq" id="WP_133085809.1">
    <property type="nucleotide sequence ID" value="NZ_CP037864.1"/>
</dbReference>
<dbReference type="Pfam" id="PF08241">
    <property type="entry name" value="Methyltransf_11"/>
    <property type="match status" value="1"/>
</dbReference>
<accession>A0A4P6WLN0</accession>
<dbReference type="AlphaFoldDB" id="A0A4P6WLN0"/>
<evidence type="ECO:0000313" key="5">
    <source>
        <dbReference type="EMBL" id="QBM21921.1"/>
    </source>
</evidence>
<evidence type="ECO:0000313" key="6">
    <source>
        <dbReference type="Proteomes" id="UP000293850"/>
    </source>
</evidence>
<keyword evidence="6" id="KW-1185">Reference proteome</keyword>
<keyword evidence="3 5" id="KW-0808">Transferase</keyword>
<dbReference type="PANTHER" id="PTHR44942:SF4">
    <property type="entry name" value="METHYLTRANSFERASE TYPE 11 DOMAIN-CONTAINING PROTEIN"/>
    <property type="match status" value="1"/>
</dbReference>